<feature type="compositionally biased region" description="Basic and acidic residues" evidence="1">
    <location>
        <begin position="548"/>
        <end position="564"/>
    </location>
</feature>
<evidence type="ECO:0000313" key="2">
    <source>
        <dbReference type="EMBL" id="KAG5988155.1"/>
    </source>
</evidence>
<name>A0A9P7N506_9HYPO</name>
<feature type="compositionally biased region" description="Polar residues" evidence="1">
    <location>
        <begin position="441"/>
        <end position="463"/>
    </location>
</feature>
<dbReference type="EMBL" id="SRPW01003133">
    <property type="protein sequence ID" value="KAG5988155.1"/>
    <property type="molecule type" value="Genomic_DNA"/>
</dbReference>
<dbReference type="OrthoDB" id="3438840at2759"/>
<proteinExistence type="predicted"/>
<organism evidence="2 3">
    <name type="scientific">Claviceps pusilla</name>
    <dbReference type="NCBI Taxonomy" id="123648"/>
    <lineage>
        <taxon>Eukaryota</taxon>
        <taxon>Fungi</taxon>
        <taxon>Dikarya</taxon>
        <taxon>Ascomycota</taxon>
        <taxon>Pezizomycotina</taxon>
        <taxon>Sordariomycetes</taxon>
        <taxon>Hypocreomycetidae</taxon>
        <taxon>Hypocreales</taxon>
        <taxon>Clavicipitaceae</taxon>
        <taxon>Claviceps</taxon>
    </lineage>
</organism>
<accession>A0A9P7N506</accession>
<feature type="region of interest" description="Disordered" evidence="1">
    <location>
        <begin position="173"/>
        <end position="194"/>
    </location>
</feature>
<evidence type="ECO:0000256" key="1">
    <source>
        <dbReference type="SAM" id="MobiDB-lite"/>
    </source>
</evidence>
<keyword evidence="3" id="KW-1185">Reference proteome</keyword>
<feature type="region of interest" description="Disordered" evidence="1">
    <location>
        <begin position="630"/>
        <end position="704"/>
    </location>
</feature>
<feature type="region of interest" description="Disordered" evidence="1">
    <location>
        <begin position="582"/>
        <end position="616"/>
    </location>
</feature>
<feature type="region of interest" description="Disordered" evidence="1">
    <location>
        <begin position="71"/>
        <end position="119"/>
    </location>
</feature>
<sequence>MILPDYDETESLDDMSHPPSAMWNNAQPVDAFHDFSTTVSGFMSGSLGPNTPIIYGNGTMLSDIGEVTEVESTVGYEPSRNSSRLSDTRSGTGDSNTPLRSSPTLAKKTLKKRPHITNRERRLSLESTSTIQTIEVPDGTFGDFDDSISEDDSSFHGDDEESIADEFVYEKSVPMRSVANPPSDDALDEDSSSTISISKRAEQILANAKRRLTAMEGNLNRARTFSYSSASDASTPLPNGARSNVLPKVRMKPTVPNHSRNVSDNGLQGALRINMLPQRSASALGAAGGYRQQLPLSRSADVLGVKNSLCSLRSTLSSMDSTLEPLDENEDAGGEVQSRSNSRLQSGGSSSLGTYADAGTTRSVSAAQVRDLQDQMQGLKGKISSLREQAKQDSMKRRSMQSLRATTPFTNATHEPGFTSTGSKPTTFPESGSRGPAPSQAPYSTISSSDNLRSETLQGQGKEQQSHVENGEKAALIASQFHGDGDAQPPLRRVDPPQLSNGGSQQEKRQANDDKPYVKLLSSQPHADHDKQSQDASEDTLSESGESLYHDTHQEAGDISHEDREDAFDYEHIFLHSAMGALSRQGMARSESISSHGSEDSVATARGPAMTYARRPSLDTMASIESFATAREHGVESRSSTAQSSRLDDGFATPASQYEDDDGSPKAMKRSTFGNFTHLNGSSSANGSGGGGSNSSSSSGGGCSGGLGSSSDFRAYSRAHTRHSSLVYRPVCCSTDSTLHRPSISSFESTGTNRSFPLVNKTRLSGGMLTPGGSPDYKLKQVAESLMNETASIRDRDSVGSGPNSPAIQTLSREDQLLVEQVVASLGRCVLGLSESVRQGTGNHDHYRRRIEAAKKLLENASV</sequence>
<feature type="region of interest" description="Disordered" evidence="1">
    <location>
        <begin position="380"/>
        <end position="564"/>
    </location>
</feature>
<feature type="compositionally biased region" description="Low complexity" evidence="1">
    <location>
        <begin position="337"/>
        <end position="352"/>
    </location>
</feature>
<evidence type="ECO:0000313" key="3">
    <source>
        <dbReference type="Proteomes" id="UP000748025"/>
    </source>
</evidence>
<feature type="compositionally biased region" description="Polar residues" evidence="1">
    <location>
        <begin position="400"/>
        <end position="430"/>
    </location>
</feature>
<feature type="region of interest" description="Disordered" evidence="1">
    <location>
        <begin position="136"/>
        <end position="160"/>
    </location>
</feature>
<feature type="region of interest" description="Disordered" evidence="1">
    <location>
        <begin position="321"/>
        <end position="357"/>
    </location>
</feature>
<feature type="compositionally biased region" description="Polar residues" evidence="1">
    <location>
        <begin position="79"/>
        <end position="104"/>
    </location>
</feature>
<feature type="compositionally biased region" description="Basic and acidic residues" evidence="1">
    <location>
        <begin position="506"/>
        <end position="517"/>
    </location>
</feature>
<feature type="compositionally biased region" description="Acidic residues" evidence="1">
    <location>
        <begin position="143"/>
        <end position="160"/>
    </location>
</feature>
<protein>
    <submittedName>
        <fullName evidence="2">Uncharacterized protein</fullName>
    </submittedName>
</protein>
<dbReference type="Proteomes" id="UP000748025">
    <property type="component" value="Unassembled WGS sequence"/>
</dbReference>
<comment type="caution">
    <text evidence="2">The sequence shown here is derived from an EMBL/GenBank/DDBJ whole genome shotgun (WGS) entry which is preliminary data.</text>
</comment>
<gene>
    <name evidence="2" type="ORF">E4U43_004826</name>
</gene>
<feature type="compositionally biased region" description="Gly residues" evidence="1">
    <location>
        <begin position="687"/>
        <end position="704"/>
    </location>
</feature>
<dbReference type="AlphaFoldDB" id="A0A9P7N506"/>
<reference evidence="2" key="1">
    <citation type="journal article" date="2020" name="bioRxiv">
        <title>Whole genome comparisons of ergot fungi reveals the divergence and evolution of species within the genus Claviceps are the result of varying mechanisms driving genome evolution and host range expansion.</title>
        <authorList>
            <person name="Wyka S.A."/>
            <person name="Mondo S.J."/>
            <person name="Liu M."/>
            <person name="Dettman J."/>
            <person name="Nalam V."/>
            <person name="Broders K.D."/>
        </authorList>
    </citation>
    <scope>NUCLEOTIDE SEQUENCE</scope>
    <source>
        <strain evidence="2">CCC 602</strain>
    </source>
</reference>